<keyword evidence="1" id="KW-1133">Transmembrane helix</keyword>
<dbReference type="Gene3D" id="3.40.50.1240">
    <property type="entry name" value="Phosphoglycerate mutase-like"/>
    <property type="match status" value="1"/>
</dbReference>
<evidence type="ECO:0000313" key="3">
    <source>
        <dbReference type="EMBL" id="CAD9643357.1"/>
    </source>
</evidence>
<evidence type="ECO:0000256" key="2">
    <source>
        <dbReference type="SAM" id="SignalP"/>
    </source>
</evidence>
<protein>
    <recommendedName>
        <fullName evidence="4">Receptor ligand binding region domain-containing protein</fullName>
    </recommendedName>
</protein>
<keyword evidence="1" id="KW-0472">Membrane</keyword>
<keyword evidence="2" id="KW-0732">Signal</keyword>
<evidence type="ECO:0000256" key="1">
    <source>
        <dbReference type="SAM" id="Phobius"/>
    </source>
</evidence>
<evidence type="ECO:0008006" key="4">
    <source>
        <dbReference type="Google" id="ProtNLM"/>
    </source>
</evidence>
<sequence>MAPTGRAAACLAIALAAAGASPECEEPGTRLAVPGLQVYMIASVEQTHAGAHLSEAGDLRARQVARLMGGYGGSLARFSQPKVVFANFVHDALRTVETVQPLAHALHIPINNRFGGRNTTDAARAILESLNSTGGPVLVAWEHPHISRLIHELGCRCHRVDDKDTSPKWPEHNVDRIAILSFDSSASCAAAAFEPLGLSGRREESVLPALLWSPPIALLVVVAFSVWQRARARDNGDLSPTLSAPFLAA</sequence>
<feature type="chain" id="PRO_5030160561" description="Receptor ligand binding region domain-containing protein" evidence="2">
    <location>
        <begin position="21"/>
        <end position="249"/>
    </location>
</feature>
<reference evidence="3" key="1">
    <citation type="submission" date="2021-01" db="EMBL/GenBank/DDBJ databases">
        <authorList>
            <person name="Corre E."/>
            <person name="Pelletier E."/>
            <person name="Niang G."/>
            <person name="Scheremetjew M."/>
            <person name="Finn R."/>
            <person name="Kale V."/>
            <person name="Holt S."/>
            <person name="Cochrane G."/>
            <person name="Meng A."/>
            <person name="Brown T."/>
            <person name="Cohen L."/>
        </authorList>
    </citation>
    <scope>NUCLEOTIDE SEQUENCE</scope>
    <source>
        <strain evidence="3">RCC3387</strain>
    </source>
</reference>
<dbReference type="AlphaFoldDB" id="A0A6U6W3M3"/>
<organism evidence="3">
    <name type="scientific">Zooxanthella nutricula</name>
    <dbReference type="NCBI Taxonomy" id="1333877"/>
    <lineage>
        <taxon>Eukaryota</taxon>
        <taxon>Sar</taxon>
        <taxon>Alveolata</taxon>
        <taxon>Dinophyceae</taxon>
        <taxon>Peridiniales</taxon>
        <taxon>Peridiniales incertae sedis</taxon>
        <taxon>Zooxanthella</taxon>
    </lineage>
</organism>
<name>A0A6U6W3M3_9DINO</name>
<gene>
    <name evidence="3" type="ORF">BRAN1462_LOCUS61179</name>
</gene>
<feature type="transmembrane region" description="Helical" evidence="1">
    <location>
        <begin position="209"/>
        <end position="227"/>
    </location>
</feature>
<feature type="signal peptide" evidence="2">
    <location>
        <begin position="1"/>
        <end position="20"/>
    </location>
</feature>
<dbReference type="InterPro" id="IPR029033">
    <property type="entry name" value="His_PPase_superfam"/>
</dbReference>
<dbReference type="EMBL" id="HBGW01096427">
    <property type="protein sequence ID" value="CAD9643357.1"/>
    <property type="molecule type" value="Transcribed_RNA"/>
</dbReference>
<keyword evidence="1" id="KW-0812">Transmembrane</keyword>
<proteinExistence type="predicted"/>
<accession>A0A6U6W3M3</accession>